<reference evidence="1 2" key="1">
    <citation type="journal article" date="2021" name="Appl. Environ. Microbiol.">
        <title>Genetic linkage and physical mapping for an oyster mushroom Pleurotus cornucopiae and QTL analysis for the trait cap color.</title>
        <authorList>
            <person name="Zhang Y."/>
            <person name="Gao W."/>
            <person name="Sonnenberg A."/>
            <person name="Chen Q."/>
            <person name="Zhang J."/>
            <person name="Huang C."/>
        </authorList>
    </citation>
    <scope>NUCLEOTIDE SEQUENCE [LARGE SCALE GENOMIC DNA]</scope>
    <source>
        <strain evidence="1">CCMSSC00406</strain>
    </source>
</reference>
<comment type="caution">
    <text evidence="1">The sequence shown here is derived from an EMBL/GenBank/DDBJ whole genome shotgun (WGS) entry which is preliminary data.</text>
</comment>
<keyword evidence="2" id="KW-1185">Reference proteome</keyword>
<organism evidence="1 2">
    <name type="scientific">Pleurotus cornucopiae</name>
    <name type="common">Cornucopia mushroom</name>
    <dbReference type="NCBI Taxonomy" id="5321"/>
    <lineage>
        <taxon>Eukaryota</taxon>
        <taxon>Fungi</taxon>
        <taxon>Dikarya</taxon>
        <taxon>Basidiomycota</taxon>
        <taxon>Agaricomycotina</taxon>
        <taxon>Agaricomycetes</taxon>
        <taxon>Agaricomycetidae</taxon>
        <taxon>Agaricales</taxon>
        <taxon>Pleurotineae</taxon>
        <taxon>Pleurotaceae</taxon>
        <taxon>Pleurotus</taxon>
    </lineage>
</organism>
<proteinExistence type="predicted"/>
<accession>A0ACB7IM84</accession>
<gene>
    <name evidence="1" type="ORF">CCMSSC00406_0001610</name>
</gene>
<dbReference type="EMBL" id="WQMT02000009">
    <property type="protein sequence ID" value="KAG9219200.1"/>
    <property type="molecule type" value="Genomic_DNA"/>
</dbReference>
<sequence length="979" mass="110317">MVAVTTSKDTRKRKQAPQEEVTNERNGLNSASNFEMHSDDEDGEEIGSDDGEVEDFPEIDVASDSEEDEESEEEDEEEDESEEGDSDDSDLHIFPKPKTIVSDITGRPKRVYPEIEPDYDSDSSTEDTPNRVGDVPMHWYDDLPHIGYDINGKQVLRPARGDELDKFLKTVDDPDAWTSAFDKNMQGDKALSPQELDIIRRLYEGENPDAQYDPYEPTIEWFTGKGKEEVMPLSAAPEPKRRWIGSKWEKKKIMKIVRAIRQGRIIPNKPKTKESKFQFYSIWSEPPSSHPPPLPAPKPSLPTNSESYNPPEEYLPTDAERAEWQATDPEDRERDYLPQKYSSLRLVPGYDQFIKERFNRQLDLYLAPRIQRTKINIDPNTLIPKLPSPSSLKPFPMYKSLTFTHARGRVRALSISPDGAWALSGDEDGVVSLWEVNVGKEIKRWKFESKIGSLDWCPRSDVTYFVVGVDDTLHFIIPPNLPSAIFSATQSSLAPPTLPPPSAIPSPVKWVSDSSSDLSILKVELPPSSGTPTQITWHRRGDYMSTVSSGGGVWIHQISRRHSQAPFKKVRGSVQLVLFHPTKPHFFVATQQYVRIYNLSEQKLLKTLMPGIRWISSMDVHPSGDHLIVGGYDRKLCWFDLELSDKPYKVMRYHAKAIRSLHFHPTYPLFASSSDDGAIQIFHARVYNDLMTDPLIVPLKILRGHTVKDGLGVLQWTGNMSILCASTSLMLRTIALWERSKKVIVPLGILCLGHWAFLYRGMFLVSASWDPTANACIVDATNPSLLTITFFYTMGFDLIILLFTMFALMGKHSARTDLWKLLFTDGLVYFVVTFTTNSLPAILNVLNLNTMMNVIATVPAAAVSSIAACRAVIRLQEFASAEVYVHSTSQMSGNNVVIAARRSMAAAKAKHGMARPEIRVTTEHITMEEFSSPTEVASPYSKTERRTSSSSDDLESEGMPYVQFAKPVRNVEKDISDYA</sequence>
<protein>
    <submittedName>
        <fullName evidence="1">Uncharacterized protein</fullName>
    </submittedName>
</protein>
<name>A0ACB7IM84_PLECO</name>
<evidence type="ECO:0000313" key="2">
    <source>
        <dbReference type="Proteomes" id="UP000824881"/>
    </source>
</evidence>
<evidence type="ECO:0000313" key="1">
    <source>
        <dbReference type="EMBL" id="KAG9219200.1"/>
    </source>
</evidence>
<dbReference type="Proteomes" id="UP000824881">
    <property type="component" value="Unassembled WGS sequence"/>
</dbReference>